<dbReference type="Proteomes" id="UP001596022">
    <property type="component" value="Unassembled WGS sequence"/>
</dbReference>
<accession>A0ABV9GRL9</accession>
<comment type="caution">
    <text evidence="2">The sequence shown here is derived from an EMBL/GenBank/DDBJ whole genome shotgun (WGS) entry which is preliminary data.</text>
</comment>
<name>A0ABV9GRL9_9BACL</name>
<dbReference type="RefSeq" id="WP_376846665.1">
    <property type="nucleotide sequence ID" value="NZ_JBHSFW010000009.1"/>
</dbReference>
<reference evidence="3" key="1">
    <citation type="journal article" date="2019" name="Int. J. Syst. Evol. Microbiol.">
        <title>The Global Catalogue of Microorganisms (GCM) 10K type strain sequencing project: providing services to taxonomists for standard genome sequencing and annotation.</title>
        <authorList>
            <consortium name="The Broad Institute Genomics Platform"/>
            <consortium name="The Broad Institute Genome Sequencing Center for Infectious Disease"/>
            <person name="Wu L."/>
            <person name="Ma J."/>
        </authorList>
    </citation>
    <scope>NUCLEOTIDE SEQUENCE [LARGE SCALE GENOMIC DNA]</scope>
    <source>
        <strain evidence="3">CGMCC 1.16306</strain>
    </source>
</reference>
<organism evidence="2 3">
    <name type="scientific">Camelliibacillus cellulosilyticus</name>
    <dbReference type="NCBI Taxonomy" id="2174486"/>
    <lineage>
        <taxon>Bacteria</taxon>
        <taxon>Bacillati</taxon>
        <taxon>Bacillota</taxon>
        <taxon>Bacilli</taxon>
        <taxon>Bacillales</taxon>
        <taxon>Sporolactobacillaceae</taxon>
        <taxon>Camelliibacillus</taxon>
    </lineage>
</organism>
<keyword evidence="3" id="KW-1185">Reference proteome</keyword>
<keyword evidence="1" id="KW-1133">Transmembrane helix</keyword>
<feature type="transmembrane region" description="Helical" evidence="1">
    <location>
        <begin position="197"/>
        <end position="214"/>
    </location>
</feature>
<evidence type="ECO:0000313" key="2">
    <source>
        <dbReference type="EMBL" id="MFC4619576.1"/>
    </source>
</evidence>
<feature type="transmembrane region" description="Helical" evidence="1">
    <location>
        <begin position="117"/>
        <end position="136"/>
    </location>
</feature>
<dbReference type="Pfam" id="PF11139">
    <property type="entry name" value="SfLAP"/>
    <property type="match status" value="1"/>
</dbReference>
<dbReference type="EMBL" id="JBHSFW010000009">
    <property type="protein sequence ID" value="MFC4619576.1"/>
    <property type="molecule type" value="Genomic_DNA"/>
</dbReference>
<keyword evidence="1" id="KW-0472">Membrane</keyword>
<keyword evidence="1" id="KW-0812">Transmembrane</keyword>
<feature type="transmembrane region" description="Helical" evidence="1">
    <location>
        <begin position="78"/>
        <end position="97"/>
    </location>
</feature>
<proteinExistence type="predicted"/>
<sequence length="221" mass="24720">MSFELLIPIGVFALLDTLSPTTLGVTVYMLLTEKERSISRIFVYLFTVALFYFIVGVMLMLGLDAVFQELSVFGESALFGNLMTLIGLGLLIGSFFAPKKPSSSPRKPKSKSMLAMVMLGFITGLIEVGTALPYFAAISMMTVAKLALNEWMPILVGYNFIMILPPLILMELHTLFKNRMQRPLKKIRETIEKRSGSTLSWVMFIAGIIILINYNKVNINF</sequence>
<dbReference type="InterPro" id="IPR021315">
    <property type="entry name" value="Gap/Sap"/>
</dbReference>
<feature type="transmembrane region" description="Helical" evidence="1">
    <location>
        <begin position="43"/>
        <end position="66"/>
    </location>
</feature>
<gene>
    <name evidence="2" type="ORF">ACFO4N_12715</name>
</gene>
<feature type="transmembrane region" description="Helical" evidence="1">
    <location>
        <begin position="6"/>
        <end position="31"/>
    </location>
</feature>
<evidence type="ECO:0000313" key="3">
    <source>
        <dbReference type="Proteomes" id="UP001596022"/>
    </source>
</evidence>
<feature type="transmembrane region" description="Helical" evidence="1">
    <location>
        <begin position="156"/>
        <end position="176"/>
    </location>
</feature>
<evidence type="ECO:0000256" key="1">
    <source>
        <dbReference type="SAM" id="Phobius"/>
    </source>
</evidence>
<protein>
    <submittedName>
        <fullName evidence="2">GAP family protein</fullName>
    </submittedName>
</protein>